<feature type="transmembrane region" description="Helical" evidence="1">
    <location>
        <begin position="257"/>
        <end position="276"/>
    </location>
</feature>
<keyword evidence="1" id="KW-1133">Transmembrane helix</keyword>
<dbReference type="KEGG" id="tva:4766842"/>
<evidence type="ECO:0000313" key="2">
    <source>
        <dbReference type="EMBL" id="EAY08932.1"/>
    </source>
</evidence>
<dbReference type="InterPro" id="IPR036938">
    <property type="entry name" value="PAP2/HPO_sf"/>
</dbReference>
<dbReference type="Proteomes" id="UP000001542">
    <property type="component" value="Unassembled WGS sequence"/>
</dbReference>
<dbReference type="GO" id="GO:0046839">
    <property type="term" value="P:phospholipid dephosphorylation"/>
    <property type="evidence" value="ECO:0000318"/>
    <property type="project" value="GO_Central"/>
</dbReference>
<sequence>MNKKEAELPANRNPDLQKNVIYHESRFWQILNEIELPLIIILQKLFFIQKTYDFFNKKFSAIASSKLMSYMPLILLGLGKTLEARHFAKSAVLYALLSSLGKNTFIRRRPGSFAGVYSPDCATTSSFPSRHVMAASIIASFTPIKTILMIAVIFDRLVIANHYLTDCLFGMGFGFACVYMANLYDESSLIICLAAFSVFIWKGGAKIIGGCIPIAAFRLERNLSVLVFPLIFLSSIFRDIAHKMNHVKKEPFHDACYMLFAQSAVLYLMIISDSFLRKYITSDIHDLGSILAIARSCFASSAESNL</sequence>
<feature type="transmembrane region" description="Helical" evidence="1">
    <location>
        <begin position="187"/>
        <end position="209"/>
    </location>
</feature>
<gene>
    <name evidence="2" type="ORF">TVAG_464800</name>
</gene>
<dbReference type="VEuPathDB" id="TrichDB:TVAG_464800"/>
<dbReference type="RefSeq" id="XP_001321155.1">
    <property type="nucleotide sequence ID" value="XM_001321120.1"/>
</dbReference>
<keyword evidence="3" id="KW-1185">Reference proteome</keyword>
<keyword evidence="1" id="KW-0812">Transmembrane</keyword>
<reference evidence="2" key="2">
    <citation type="journal article" date="2007" name="Science">
        <title>Draft genome sequence of the sexually transmitted pathogen Trichomonas vaginalis.</title>
        <authorList>
            <person name="Carlton J.M."/>
            <person name="Hirt R.P."/>
            <person name="Silva J.C."/>
            <person name="Delcher A.L."/>
            <person name="Schatz M."/>
            <person name="Zhao Q."/>
            <person name="Wortman J.R."/>
            <person name="Bidwell S.L."/>
            <person name="Alsmark U.C.M."/>
            <person name="Besteiro S."/>
            <person name="Sicheritz-Ponten T."/>
            <person name="Noel C.J."/>
            <person name="Dacks J.B."/>
            <person name="Foster P.G."/>
            <person name="Simillion C."/>
            <person name="Van de Peer Y."/>
            <person name="Miranda-Saavedra D."/>
            <person name="Barton G.J."/>
            <person name="Westrop G.D."/>
            <person name="Mueller S."/>
            <person name="Dessi D."/>
            <person name="Fiori P.L."/>
            <person name="Ren Q."/>
            <person name="Paulsen I."/>
            <person name="Zhang H."/>
            <person name="Bastida-Corcuera F.D."/>
            <person name="Simoes-Barbosa A."/>
            <person name="Brown M.T."/>
            <person name="Hayes R.D."/>
            <person name="Mukherjee M."/>
            <person name="Okumura C.Y."/>
            <person name="Schneider R."/>
            <person name="Smith A.J."/>
            <person name="Vanacova S."/>
            <person name="Villalvazo M."/>
            <person name="Haas B.J."/>
            <person name="Pertea M."/>
            <person name="Feldblyum T.V."/>
            <person name="Utterback T.R."/>
            <person name="Shu C.L."/>
            <person name="Osoegawa K."/>
            <person name="de Jong P.J."/>
            <person name="Hrdy I."/>
            <person name="Horvathova L."/>
            <person name="Zubacova Z."/>
            <person name="Dolezal P."/>
            <person name="Malik S.B."/>
            <person name="Logsdon J.M. Jr."/>
            <person name="Henze K."/>
            <person name="Gupta A."/>
            <person name="Wang C.C."/>
            <person name="Dunne R.L."/>
            <person name="Upcroft J.A."/>
            <person name="Upcroft P."/>
            <person name="White O."/>
            <person name="Salzberg S.L."/>
            <person name="Tang P."/>
            <person name="Chiu C.-H."/>
            <person name="Lee Y.-S."/>
            <person name="Embley T.M."/>
            <person name="Coombs G.H."/>
            <person name="Mottram J.C."/>
            <person name="Tachezy J."/>
            <person name="Fraser-Liggett C.M."/>
            <person name="Johnson P.J."/>
        </authorList>
    </citation>
    <scope>NUCLEOTIDE SEQUENCE [LARGE SCALE GENOMIC DNA]</scope>
    <source>
        <strain evidence="2">G3</strain>
    </source>
</reference>
<name>A2EEM5_TRIV3</name>
<dbReference type="InParanoid" id="A2EEM5"/>
<organism evidence="2 3">
    <name type="scientific">Trichomonas vaginalis (strain ATCC PRA-98 / G3)</name>
    <dbReference type="NCBI Taxonomy" id="412133"/>
    <lineage>
        <taxon>Eukaryota</taxon>
        <taxon>Metamonada</taxon>
        <taxon>Parabasalia</taxon>
        <taxon>Trichomonadida</taxon>
        <taxon>Trichomonadidae</taxon>
        <taxon>Trichomonas</taxon>
    </lineage>
</organism>
<keyword evidence="1" id="KW-0472">Membrane</keyword>
<reference evidence="2" key="1">
    <citation type="submission" date="2006-10" db="EMBL/GenBank/DDBJ databases">
        <authorList>
            <person name="Amadeo P."/>
            <person name="Zhao Q."/>
            <person name="Wortman J."/>
            <person name="Fraser-Liggett C."/>
            <person name="Carlton J."/>
        </authorList>
    </citation>
    <scope>NUCLEOTIDE SEQUENCE</scope>
    <source>
        <strain evidence="2">G3</strain>
    </source>
</reference>
<dbReference type="PANTHER" id="PTHR14969:SF13">
    <property type="entry name" value="AT30094P"/>
    <property type="match status" value="1"/>
</dbReference>
<proteinExistence type="predicted"/>
<feature type="transmembrane region" description="Helical" evidence="1">
    <location>
        <begin position="132"/>
        <end position="154"/>
    </location>
</feature>
<dbReference type="SUPFAM" id="SSF48317">
    <property type="entry name" value="Acid phosphatase/Vanadium-dependent haloperoxidase"/>
    <property type="match status" value="1"/>
</dbReference>
<dbReference type="OrthoDB" id="10266771at2759"/>
<accession>A2EEM5</accession>
<evidence type="ECO:0000313" key="3">
    <source>
        <dbReference type="Proteomes" id="UP000001542"/>
    </source>
</evidence>
<feature type="transmembrane region" description="Helical" evidence="1">
    <location>
        <begin position="221"/>
        <end position="237"/>
    </location>
</feature>
<evidence type="ECO:0000256" key="1">
    <source>
        <dbReference type="SAM" id="Phobius"/>
    </source>
</evidence>
<dbReference type="CDD" id="cd01610">
    <property type="entry name" value="PAP2_like"/>
    <property type="match status" value="1"/>
</dbReference>
<dbReference type="GO" id="GO:0016020">
    <property type="term" value="C:membrane"/>
    <property type="evidence" value="ECO:0000318"/>
    <property type="project" value="GO_Central"/>
</dbReference>
<dbReference type="GO" id="GO:0042392">
    <property type="term" value="F:sphingosine-1-phosphate phosphatase activity"/>
    <property type="evidence" value="ECO:0000318"/>
    <property type="project" value="GO_Central"/>
</dbReference>
<dbReference type="EMBL" id="DS113368">
    <property type="protein sequence ID" value="EAY08932.1"/>
    <property type="molecule type" value="Genomic_DNA"/>
</dbReference>
<protein>
    <submittedName>
        <fullName evidence="2">PAP2 superfamily protein</fullName>
    </submittedName>
</protein>
<dbReference type="PANTHER" id="PTHR14969">
    <property type="entry name" value="SPHINGOSINE-1-PHOSPHATE PHOSPHOHYDROLASE"/>
    <property type="match status" value="1"/>
</dbReference>
<dbReference type="AlphaFoldDB" id="A2EEM5"/>
<dbReference type="VEuPathDB" id="TrichDB:TVAGG3_1055100"/>
<feature type="transmembrane region" description="Helical" evidence="1">
    <location>
        <begin position="163"/>
        <end position="181"/>
    </location>
</feature>